<dbReference type="AlphaFoldDB" id="A0A915DDK7"/>
<evidence type="ECO:0000313" key="2">
    <source>
        <dbReference type="WBParaSite" id="jg18310"/>
    </source>
</evidence>
<accession>A0A915DDK7</accession>
<protein>
    <submittedName>
        <fullName evidence="2">Uncharacterized protein</fullName>
    </submittedName>
</protein>
<proteinExistence type="predicted"/>
<dbReference type="Proteomes" id="UP000887574">
    <property type="component" value="Unplaced"/>
</dbReference>
<keyword evidence="1" id="KW-1185">Reference proteome</keyword>
<dbReference type="WBParaSite" id="jg18310">
    <property type="protein sequence ID" value="jg18310"/>
    <property type="gene ID" value="jg18310"/>
</dbReference>
<name>A0A915DDK7_9BILA</name>
<organism evidence="1 2">
    <name type="scientific">Ditylenchus dipsaci</name>
    <dbReference type="NCBI Taxonomy" id="166011"/>
    <lineage>
        <taxon>Eukaryota</taxon>
        <taxon>Metazoa</taxon>
        <taxon>Ecdysozoa</taxon>
        <taxon>Nematoda</taxon>
        <taxon>Chromadorea</taxon>
        <taxon>Rhabditida</taxon>
        <taxon>Tylenchina</taxon>
        <taxon>Tylenchomorpha</taxon>
        <taxon>Sphaerularioidea</taxon>
        <taxon>Anguinidae</taxon>
        <taxon>Anguininae</taxon>
        <taxon>Ditylenchus</taxon>
    </lineage>
</organism>
<evidence type="ECO:0000313" key="1">
    <source>
        <dbReference type="Proteomes" id="UP000887574"/>
    </source>
</evidence>
<reference evidence="2" key="1">
    <citation type="submission" date="2022-11" db="UniProtKB">
        <authorList>
            <consortium name="WormBaseParasite"/>
        </authorList>
    </citation>
    <scope>IDENTIFICATION</scope>
</reference>
<sequence>MLIKKFIDDTKKSSFSLSVGCVNDKKKPLPVERLVENEVTGEKLEVKVRQSTSLGERLVSPSTLSVISPGFIVEVVREAA</sequence>